<protein>
    <submittedName>
        <fullName evidence="1">Uncharacterized protein</fullName>
    </submittedName>
</protein>
<gene>
    <name evidence="1" type="ORF">HRQ91_10915</name>
</gene>
<keyword evidence="2" id="KW-1185">Reference proteome</keyword>
<dbReference type="InterPro" id="IPR035196">
    <property type="entry name" value="DUF5312"/>
</dbReference>
<evidence type="ECO:0000313" key="1">
    <source>
        <dbReference type="EMBL" id="QTQ14928.1"/>
    </source>
</evidence>
<organism evidence="1 2">
    <name type="scientific">Treponema parvum</name>
    <dbReference type="NCBI Taxonomy" id="138851"/>
    <lineage>
        <taxon>Bacteria</taxon>
        <taxon>Pseudomonadati</taxon>
        <taxon>Spirochaetota</taxon>
        <taxon>Spirochaetia</taxon>
        <taxon>Spirochaetales</taxon>
        <taxon>Treponemataceae</taxon>
        <taxon>Treponema</taxon>
    </lineage>
</organism>
<dbReference type="KEGG" id="tpav:HRQ91_10915"/>
<dbReference type="RefSeq" id="WP_210119562.1">
    <property type="nucleotide sequence ID" value="NZ_CP054142.1"/>
</dbReference>
<reference evidence="1 2" key="1">
    <citation type="journal article" date="2021" name="Microbiol. Resour. Announc.">
        <title>Complete Genome Sequences of Three Human Oral Treponema parvum Isolates.</title>
        <authorList>
            <person name="Zeng H."/>
            <person name="Watt R.M."/>
        </authorList>
    </citation>
    <scope>NUCLEOTIDE SEQUENCE [LARGE SCALE GENOMIC DNA]</scope>
    <source>
        <strain evidence="1 2">ATCC 700770</strain>
    </source>
</reference>
<dbReference type="EMBL" id="CP054142">
    <property type="protein sequence ID" value="QTQ14928.1"/>
    <property type="molecule type" value="Genomic_DNA"/>
</dbReference>
<evidence type="ECO:0000313" key="2">
    <source>
        <dbReference type="Proteomes" id="UP000671908"/>
    </source>
</evidence>
<dbReference type="Proteomes" id="UP000671908">
    <property type="component" value="Chromosome"/>
</dbReference>
<dbReference type="AlphaFoldDB" id="A0A975F5Z7"/>
<accession>A0A975F5Z7</accession>
<dbReference type="Pfam" id="PF17239">
    <property type="entry name" value="DUF5312"/>
    <property type="match status" value="1"/>
</dbReference>
<proteinExistence type="predicted"/>
<sequence>MGIFKFIKELFEAVFSSPSPEAQKRRQLKKLESELCALQPVIYKGGLLQPNFAEAVRQLYVHAKPLDDLFAVTINSEDVRRNENFMDKLVISGFSADEQAELESLSYENRKKEVKENDASASKIFDAQRRTVNKLLSKLNTQDFLKMDVVLADLMQLADFCHFNFISILKVFDRNFTGLDPNYETGFLPAEPKMMDRPLQDLFFLSGNLKITQSTVNAIFALVRIKEGDMLSDDIKNGVLTHLKTIRYILNHIVTAQALKMLIAVAQENPSANPDLASYKNSARQKFSTHLQEYFDADERRIKQEIKDETTNSEIDSLFANHPIERLEGYNGELNAYLQDNSALALQWIRPLEIVKTFLTIYLSDSIKSLLNGIVIEGFFNNPNYKTQFSSTVYTCSDSLERIKAFEAKFETNGEYATSKIRGFVQDSYKNADFLKQLTSLISRINDEAKGLMTHEVSSLFALSSEIGDLLIDAKKAKSEIIDNLKVLLLSSRNRDNSDLLERQYPSWKIFFDVMKNYTIINVKSA</sequence>
<name>A0A975F5Z7_9SPIR</name>